<organism evidence="4 5">
    <name type="scientific">Hymenobacter metallicola</name>
    <dbReference type="NCBI Taxonomy" id="2563114"/>
    <lineage>
        <taxon>Bacteria</taxon>
        <taxon>Pseudomonadati</taxon>
        <taxon>Bacteroidota</taxon>
        <taxon>Cytophagia</taxon>
        <taxon>Cytophagales</taxon>
        <taxon>Hymenobacteraceae</taxon>
        <taxon>Hymenobacter</taxon>
    </lineage>
</organism>
<comment type="caution">
    <text evidence="4">The sequence shown here is derived from an EMBL/GenBank/DDBJ whole genome shotgun (WGS) entry which is preliminary data.</text>
</comment>
<keyword evidence="3" id="KW-0175">Coiled coil</keyword>
<dbReference type="PANTHER" id="PTHR35089">
    <property type="entry name" value="CHAPERONE PROTEIN SKP"/>
    <property type="match status" value="1"/>
</dbReference>
<evidence type="ECO:0000313" key="5">
    <source>
        <dbReference type="Proteomes" id="UP000298471"/>
    </source>
</evidence>
<comment type="similarity">
    <text evidence="1">Belongs to the Skp family.</text>
</comment>
<dbReference type="EMBL" id="SRMB01000010">
    <property type="protein sequence ID" value="TGE20858.1"/>
    <property type="molecule type" value="Genomic_DNA"/>
</dbReference>
<evidence type="ECO:0000256" key="1">
    <source>
        <dbReference type="ARBA" id="ARBA00009091"/>
    </source>
</evidence>
<dbReference type="Gene3D" id="3.30.910.20">
    <property type="entry name" value="Skp domain"/>
    <property type="match status" value="1"/>
</dbReference>
<dbReference type="GO" id="GO:0005829">
    <property type="term" value="C:cytosol"/>
    <property type="evidence" value="ECO:0007669"/>
    <property type="project" value="TreeGrafter"/>
</dbReference>
<dbReference type="GO" id="GO:0051082">
    <property type="term" value="F:unfolded protein binding"/>
    <property type="evidence" value="ECO:0007669"/>
    <property type="project" value="InterPro"/>
</dbReference>
<dbReference type="OrthoDB" id="1145062at2"/>
<dbReference type="InterPro" id="IPR005632">
    <property type="entry name" value="Chaperone_Skp"/>
</dbReference>
<accession>A0A4Z0PT45</accession>
<protein>
    <submittedName>
        <fullName evidence="4">OmpH family outer membrane protein</fullName>
    </submittedName>
</protein>
<dbReference type="SMART" id="SM00935">
    <property type="entry name" value="OmpH"/>
    <property type="match status" value="1"/>
</dbReference>
<name>A0A4Z0PT45_9BACT</name>
<dbReference type="GO" id="GO:0050821">
    <property type="term" value="P:protein stabilization"/>
    <property type="evidence" value="ECO:0007669"/>
    <property type="project" value="TreeGrafter"/>
</dbReference>
<dbReference type="Proteomes" id="UP000298471">
    <property type="component" value="Unassembled WGS sequence"/>
</dbReference>
<gene>
    <name evidence="4" type="ORF">E5K02_25400</name>
</gene>
<dbReference type="SUPFAM" id="SSF111384">
    <property type="entry name" value="OmpH-like"/>
    <property type="match status" value="1"/>
</dbReference>
<proteinExistence type="inferred from homology"/>
<feature type="coiled-coil region" evidence="3">
    <location>
        <begin position="46"/>
        <end position="91"/>
    </location>
</feature>
<sequence length="155" mass="17324">MIRILFCFFAFLSTACKSGTVYINSNKIIEQYHGATGKKQAFMNQVKTWQANVDSLMAEVQALKGTQAAAKEQQLLQYREAIQQKAQAEEARVSQEILTEINAYIKQYGKEKGYDFILGATDNGNIVYAAESKDITEEVLAGLNKQYDQQHAAGK</sequence>
<dbReference type="InterPro" id="IPR024930">
    <property type="entry name" value="Skp_dom_sf"/>
</dbReference>
<keyword evidence="2" id="KW-0732">Signal</keyword>
<dbReference type="RefSeq" id="WP_135399368.1">
    <property type="nucleotide sequence ID" value="NZ_SRMB01000010.1"/>
</dbReference>
<dbReference type="PANTHER" id="PTHR35089:SF1">
    <property type="entry name" value="CHAPERONE PROTEIN SKP"/>
    <property type="match status" value="1"/>
</dbReference>
<evidence type="ECO:0000313" key="4">
    <source>
        <dbReference type="EMBL" id="TGE20858.1"/>
    </source>
</evidence>
<evidence type="ECO:0000256" key="2">
    <source>
        <dbReference type="ARBA" id="ARBA00022729"/>
    </source>
</evidence>
<dbReference type="Pfam" id="PF03938">
    <property type="entry name" value="OmpH"/>
    <property type="match status" value="1"/>
</dbReference>
<dbReference type="PROSITE" id="PS51257">
    <property type="entry name" value="PROKAR_LIPOPROTEIN"/>
    <property type="match status" value="1"/>
</dbReference>
<dbReference type="AlphaFoldDB" id="A0A4Z0PT45"/>
<keyword evidence="5" id="KW-1185">Reference proteome</keyword>
<reference evidence="4 5" key="1">
    <citation type="submission" date="2019-04" db="EMBL/GenBank/DDBJ databases">
        <authorList>
            <person name="Feng G."/>
            <person name="Zhang J."/>
            <person name="Zhu H."/>
        </authorList>
    </citation>
    <scope>NUCLEOTIDE SEQUENCE [LARGE SCALE GENOMIC DNA]</scope>
    <source>
        <strain evidence="4 5">9PBR-1</strain>
    </source>
</reference>
<evidence type="ECO:0000256" key="3">
    <source>
        <dbReference type="SAM" id="Coils"/>
    </source>
</evidence>